<evidence type="ECO:0000313" key="3">
    <source>
        <dbReference type="EMBL" id="EGD57266.1"/>
    </source>
</evidence>
<keyword evidence="4" id="KW-1185">Reference proteome</keyword>
<evidence type="ECO:0000256" key="1">
    <source>
        <dbReference type="SAM" id="MobiDB-lite"/>
    </source>
</evidence>
<feature type="region of interest" description="Disordered" evidence="1">
    <location>
        <begin position="105"/>
        <end position="132"/>
    </location>
</feature>
<dbReference type="Pfam" id="PF07238">
    <property type="entry name" value="PilZ"/>
    <property type="match status" value="1"/>
</dbReference>
<reference evidence="3 4" key="1">
    <citation type="journal article" date="2012" name="J. Bacteriol.">
        <title>Draft Genome Sequence of Novosphingobium nitrogenifigens Y88T.</title>
        <authorList>
            <person name="Strabala T.J."/>
            <person name="Macdonald L."/>
            <person name="Liu V."/>
            <person name="Smit A.M."/>
        </authorList>
    </citation>
    <scope>NUCLEOTIDE SEQUENCE [LARGE SCALE GENOMIC DNA]</scope>
    <source>
        <strain evidence="3 4">DSM 19370</strain>
    </source>
</reference>
<evidence type="ECO:0000259" key="2">
    <source>
        <dbReference type="Pfam" id="PF07238"/>
    </source>
</evidence>
<dbReference type="HOGENOM" id="CLU_154636_0_0_5"/>
<dbReference type="SUPFAM" id="SSF141371">
    <property type="entry name" value="PilZ domain-like"/>
    <property type="match status" value="1"/>
</dbReference>
<evidence type="ECO:0000313" key="4">
    <source>
        <dbReference type="Proteomes" id="UP000004728"/>
    </source>
</evidence>
<name>F1ZDJ3_9SPHN</name>
<dbReference type="InterPro" id="IPR009875">
    <property type="entry name" value="PilZ_domain"/>
</dbReference>
<dbReference type="GO" id="GO:0035438">
    <property type="term" value="F:cyclic-di-GMP binding"/>
    <property type="evidence" value="ECO:0007669"/>
    <property type="project" value="InterPro"/>
</dbReference>
<dbReference type="OrthoDB" id="7391081at2"/>
<dbReference type="Proteomes" id="UP000004728">
    <property type="component" value="Unassembled WGS sequence"/>
</dbReference>
<comment type="caution">
    <text evidence="3">The sequence shown here is derived from an EMBL/GenBank/DDBJ whole genome shotgun (WGS) entry which is preliminary data.</text>
</comment>
<dbReference type="EMBL" id="AEWJ01000065">
    <property type="protein sequence ID" value="EGD57266.1"/>
    <property type="molecule type" value="Genomic_DNA"/>
</dbReference>
<dbReference type="RefSeq" id="WP_008071743.1">
    <property type="nucleotide sequence ID" value="NZ_AQWK01000004.1"/>
</dbReference>
<dbReference type="AlphaFoldDB" id="F1ZDJ3"/>
<accession>F1ZDJ3</accession>
<organism evidence="3 4">
    <name type="scientific">Novosphingobium nitrogenifigens DSM 19370</name>
    <dbReference type="NCBI Taxonomy" id="983920"/>
    <lineage>
        <taxon>Bacteria</taxon>
        <taxon>Pseudomonadati</taxon>
        <taxon>Pseudomonadota</taxon>
        <taxon>Alphaproteobacteria</taxon>
        <taxon>Sphingomonadales</taxon>
        <taxon>Sphingomonadaceae</taxon>
        <taxon>Novosphingobium</taxon>
    </lineage>
</organism>
<dbReference type="InParanoid" id="F1ZDJ3"/>
<proteinExistence type="predicted"/>
<feature type="domain" description="PilZ" evidence="2">
    <location>
        <begin position="26"/>
        <end position="100"/>
    </location>
</feature>
<gene>
    <name evidence="3" type="ORF">Y88_3575</name>
</gene>
<protein>
    <recommendedName>
        <fullName evidence="2">PilZ domain-containing protein</fullName>
    </recommendedName>
</protein>
<sequence>MGQDHAVTEFENRQLGDNRQVGRDSLFLMADLRVERSAGDHRIKVRNLSARGMMAEGTVKVMAGIGVEVSLRNIGWVPGRVAWIQDNRFGIAFLDDIDPKLVRAAPQGAGEGTPRYLKSTALPPDPSRLRKL</sequence>
<dbReference type="STRING" id="983920.Y88_3575"/>